<gene>
    <name evidence="2" type="ORF">LOD99_14797</name>
</gene>
<keyword evidence="1" id="KW-0472">Membrane</keyword>
<comment type="caution">
    <text evidence="2">The sequence shown here is derived from an EMBL/GenBank/DDBJ whole genome shotgun (WGS) entry which is preliminary data.</text>
</comment>
<evidence type="ECO:0000256" key="1">
    <source>
        <dbReference type="SAM" id="Phobius"/>
    </source>
</evidence>
<keyword evidence="3" id="KW-1185">Reference proteome</keyword>
<dbReference type="AlphaFoldDB" id="A0AAV7KCE2"/>
<feature type="transmembrane region" description="Helical" evidence="1">
    <location>
        <begin position="91"/>
        <end position="118"/>
    </location>
</feature>
<evidence type="ECO:0000313" key="3">
    <source>
        <dbReference type="Proteomes" id="UP001165289"/>
    </source>
</evidence>
<feature type="transmembrane region" description="Helical" evidence="1">
    <location>
        <begin position="62"/>
        <end position="79"/>
    </location>
</feature>
<reference evidence="2 3" key="1">
    <citation type="journal article" date="2023" name="BMC Biol.">
        <title>The compact genome of the sponge Oopsacas minuta (Hexactinellida) is lacking key metazoan core genes.</title>
        <authorList>
            <person name="Santini S."/>
            <person name="Schenkelaars Q."/>
            <person name="Jourda C."/>
            <person name="Duchesne M."/>
            <person name="Belahbib H."/>
            <person name="Rocher C."/>
            <person name="Selva M."/>
            <person name="Riesgo A."/>
            <person name="Vervoort M."/>
            <person name="Leys S.P."/>
            <person name="Kodjabachian L."/>
            <person name="Le Bivic A."/>
            <person name="Borchiellini C."/>
            <person name="Claverie J.M."/>
            <person name="Renard E."/>
        </authorList>
    </citation>
    <scope>NUCLEOTIDE SEQUENCE [LARGE SCALE GENOMIC DNA]</scope>
    <source>
        <strain evidence="2">SPO-2</strain>
    </source>
</reference>
<keyword evidence="1" id="KW-1133">Transmembrane helix</keyword>
<organism evidence="2 3">
    <name type="scientific">Oopsacas minuta</name>
    <dbReference type="NCBI Taxonomy" id="111878"/>
    <lineage>
        <taxon>Eukaryota</taxon>
        <taxon>Metazoa</taxon>
        <taxon>Porifera</taxon>
        <taxon>Hexactinellida</taxon>
        <taxon>Hexasterophora</taxon>
        <taxon>Lyssacinosida</taxon>
        <taxon>Leucopsacidae</taxon>
        <taxon>Oopsacas</taxon>
    </lineage>
</organism>
<sequence length="126" mass="14376">MSPYFLCKKLEYLNTYSRRKRIGSLVVTLIFSLLLFLLFLYDLCIILATGNPDYSTHVATDYIPLFQMLSCYTLLYSLISSWSISNRLMLTLSLIAGGLVALTLMARISLNLAFISFYSEKYVDTP</sequence>
<feature type="transmembrane region" description="Helical" evidence="1">
    <location>
        <begin position="25"/>
        <end position="50"/>
    </location>
</feature>
<accession>A0AAV7KCE2</accession>
<dbReference type="Proteomes" id="UP001165289">
    <property type="component" value="Unassembled WGS sequence"/>
</dbReference>
<keyword evidence="1" id="KW-0812">Transmembrane</keyword>
<proteinExistence type="predicted"/>
<evidence type="ECO:0000313" key="2">
    <source>
        <dbReference type="EMBL" id="KAI6659121.1"/>
    </source>
</evidence>
<protein>
    <submittedName>
        <fullName evidence="2">Uncharacterized protein</fullName>
    </submittedName>
</protein>
<dbReference type="EMBL" id="JAKMXF010000066">
    <property type="protein sequence ID" value="KAI6659121.1"/>
    <property type="molecule type" value="Genomic_DNA"/>
</dbReference>
<name>A0AAV7KCE2_9METZ</name>